<dbReference type="GO" id="GO:0004751">
    <property type="term" value="F:ribose-5-phosphate isomerase activity"/>
    <property type="evidence" value="ECO:0007669"/>
    <property type="project" value="UniProtKB-EC"/>
</dbReference>
<feature type="binding site" evidence="4">
    <location>
        <begin position="11"/>
        <end position="12"/>
    </location>
    <ligand>
        <name>D-ribulose 5-phosphate</name>
        <dbReference type="ChEBI" id="CHEBI:58121"/>
    </ligand>
</feature>
<accession>A0A501PQB1</accession>
<feature type="binding site" evidence="4">
    <location>
        <position position="102"/>
    </location>
    <ligand>
        <name>D-ribulose 5-phosphate</name>
        <dbReference type="ChEBI" id="CHEBI:58121"/>
    </ligand>
</feature>
<feature type="active site" description="Proton donor" evidence="3">
    <location>
        <position position="101"/>
    </location>
</feature>
<dbReference type="EC" id="5.3.1.6" evidence="5"/>
<evidence type="ECO:0000256" key="4">
    <source>
        <dbReference type="PIRSR" id="PIRSR005384-2"/>
    </source>
</evidence>
<dbReference type="NCBIfam" id="NF004051">
    <property type="entry name" value="PRK05571.1"/>
    <property type="match status" value="1"/>
</dbReference>
<protein>
    <submittedName>
        <fullName evidence="5">Ribose 5-phosphate isomerase B</fullName>
        <ecNumber evidence="5">5.3.1.6</ecNumber>
    </submittedName>
</protein>
<feature type="binding site" evidence="4">
    <location>
        <position position="139"/>
    </location>
    <ligand>
        <name>D-ribulose 5-phosphate</name>
        <dbReference type="ChEBI" id="CHEBI:58121"/>
    </ligand>
</feature>
<dbReference type="RefSeq" id="WP_139937959.1">
    <property type="nucleotide sequence ID" value="NZ_JBHSYP010000022.1"/>
</dbReference>
<dbReference type="InterPro" id="IPR036569">
    <property type="entry name" value="RpiB_LacA_LacB_sf"/>
</dbReference>
<dbReference type="SUPFAM" id="SSF89623">
    <property type="entry name" value="Ribose/Galactose isomerase RpiB/AlsB"/>
    <property type="match status" value="1"/>
</dbReference>
<evidence type="ECO:0000256" key="2">
    <source>
        <dbReference type="ARBA" id="ARBA00023235"/>
    </source>
</evidence>
<gene>
    <name evidence="5" type="primary">rpiB</name>
    <name evidence="5" type="ORF">FIV46_01120</name>
</gene>
<dbReference type="Gene3D" id="3.40.1400.10">
    <property type="entry name" value="Sugar-phosphate isomerase, RpiB/LacA/LacB"/>
    <property type="match status" value="1"/>
</dbReference>
<proteinExistence type="inferred from homology"/>
<dbReference type="AlphaFoldDB" id="A0A501PQB1"/>
<reference evidence="6" key="1">
    <citation type="submission" date="2019-06" db="EMBL/GenBank/DDBJ databases">
        <title>The complete genome of Emcibacter congregatus ZYLT.</title>
        <authorList>
            <person name="Zhao Z."/>
        </authorList>
    </citation>
    <scope>NUCLEOTIDE SEQUENCE [LARGE SCALE GENOMIC DNA]</scope>
    <source>
        <strain evidence="6">MCCC 1A06723</strain>
    </source>
</reference>
<feature type="active site" description="Proton acceptor" evidence="3">
    <location>
        <position position="68"/>
    </location>
</feature>
<keyword evidence="2 5" id="KW-0413">Isomerase</keyword>
<dbReference type="NCBIfam" id="TIGR01120">
    <property type="entry name" value="rpiB"/>
    <property type="match status" value="1"/>
</dbReference>
<comment type="caution">
    <text evidence="5">The sequence shown here is derived from an EMBL/GenBank/DDBJ whole genome shotgun (WGS) entry which is preliminary data.</text>
</comment>
<evidence type="ECO:0000313" key="5">
    <source>
        <dbReference type="EMBL" id="TPD62709.1"/>
    </source>
</evidence>
<dbReference type="InterPro" id="IPR004785">
    <property type="entry name" value="RpiB"/>
</dbReference>
<feature type="binding site" evidence="4">
    <location>
        <begin position="69"/>
        <end position="73"/>
    </location>
    <ligand>
        <name>D-ribulose 5-phosphate</name>
        <dbReference type="ChEBI" id="CHEBI:58121"/>
    </ligand>
</feature>
<feature type="binding site" evidence="4">
    <location>
        <position position="135"/>
    </location>
    <ligand>
        <name>D-ribulose 5-phosphate</name>
        <dbReference type="ChEBI" id="CHEBI:58121"/>
    </ligand>
</feature>
<dbReference type="GO" id="GO:0005975">
    <property type="term" value="P:carbohydrate metabolic process"/>
    <property type="evidence" value="ECO:0007669"/>
    <property type="project" value="InterPro"/>
</dbReference>
<name>A0A501PQB1_9PROT</name>
<dbReference type="PANTHER" id="PTHR30345">
    <property type="entry name" value="RIBOSE-5-PHOSPHATE ISOMERASE B"/>
    <property type="match status" value="1"/>
</dbReference>
<dbReference type="Proteomes" id="UP000319148">
    <property type="component" value="Unassembled WGS sequence"/>
</dbReference>
<feature type="binding site" evidence="4">
    <location>
        <position position="112"/>
    </location>
    <ligand>
        <name>D-ribulose 5-phosphate</name>
        <dbReference type="ChEBI" id="CHEBI:58121"/>
    </ligand>
</feature>
<keyword evidence="6" id="KW-1185">Reference proteome</keyword>
<dbReference type="PANTHER" id="PTHR30345:SF0">
    <property type="entry name" value="DNA DAMAGE-REPAIR_TOLERATION PROTEIN DRT102"/>
    <property type="match status" value="1"/>
</dbReference>
<evidence type="ECO:0000313" key="6">
    <source>
        <dbReference type="Proteomes" id="UP000319148"/>
    </source>
</evidence>
<evidence type="ECO:0000256" key="3">
    <source>
        <dbReference type="PIRSR" id="PIRSR005384-1"/>
    </source>
</evidence>
<organism evidence="5 6">
    <name type="scientific">Emcibacter nanhaiensis</name>
    <dbReference type="NCBI Taxonomy" id="1505037"/>
    <lineage>
        <taxon>Bacteria</taxon>
        <taxon>Pseudomonadati</taxon>
        <taxon>Pseudomonadota</taxon>
        <taxon>Alphaproteobacteria</taxon>
        <taxon>Emcibacterales</taxon>
        <taxon>Emcibacteraceae</taxon>
        <taxon>Emcibacter</taxon>
    </lineage>
</organism>
<dbReference type="PIRSF" id="PIRSF005384">
    <property type="entry name" value="RpiB_LacA_B"/>
    <property type="match status" value="1"/>
</dbReference>
<dbReference type="InterPro" id="IPR003500">
    <property type="entry name" value="RpiB_LacA_LacB"/>
</dbReference>
<dbReference type="OrthoDB" id="1778624at2"/>
<sequence length="144" mass="15520">MTKETIVLASDHGGFDLKEILKEMLEEMGFDALDLGCHSPESVDYPDYAHALADVIAGGRATRGLLVCGSGIGISIAANRHSHIRAALVHDGLTARLCREHNDANVLVLGGRTTGVDVARDCLKIFLKTPFEGGRHERRIGKMS</sequence>
<comment type="similarity">
    <text evidence="1">Belongs to the LacAB/RpiB family.</text>
</comment>
<dbReference type="NCBIfam" id="TIGR00689">
    <property type="entry name" value="rpiB_lacA_lacB"/>
    <property type="match status" value="1"/>
</dbReference>
<dbReference type="EMBL" id="VFIY01000004">
    <property type="protein sequence ID" value="TPD62709.1"/>
    <property type="molecule type" value="Genomic_DNA"/>
</dbReference>
<evidence type="ECO:0000256" key="1">
    <source>
        <dbReference type="ARBA" id="ARBA00008754"/>
    </source>
</evidence>
<dbReference type="Pfam" id="PF02502">
    <property type="entry name" value="LacAB_rpiB"/>
    <property type="match status" value="1"/>
</dbReference>